<dbReference type="STRING" id="1257118.L8HKK6"/>
<dbReference type="Gene3D" id="1.25.40.10">
    <property type="entry name" value="Tetratricopeptide repeat domain"/>
    <property type="match status" value="1"/>
</dbReference>
<dbReference type="KEGG" id="acan:ACA1_176090"/>
<dbReference type="EMBL" id="KB007811">
    <property type="protein sequence ID" value="ELR24931.1"/>
    <property type="molecule type" value="Genomic_DNA"/>
</dbReference>
<dbReference type="OrthoDB" id="200229at2759"/>
<dbReference type="InterPro" id="IPR006597">
    <property type="entry name" value="Sel1-like"/>
</dbReference>
<dbReference type="SUPFAM" id="SSF81901">
    <property type="entry name" value="HCP-like"/>
    <property type="match status" value="1"/>
</dbReference>
<evidence type="ECO:0000313" key="2">
    <source>
        <dbReference type="EMBL" id="ELR24931.1"/>
    </source>
</evidence>
<dbReference type="PANTHER" id="PTHR45011">
    <property type="entry name" value="DAP3-BINDING CELL DEATH ENHANCER 1"/>
    <property type="match status" value="1"/>
</dbReference>
<sequence>MQQPQPQPSPAREHEERRRKKLEEEERQAAYLNGRRLLLPGSGGATGVAKLPQRGIELLWRAYELGHEAALWDLACCVGASAEQEQNSCEGPGSELNYAIDWSLAVPLYEAHARAGHPIAQKNLGTCYFRGWGVAQSIDQATALYEKAALQNYDVAQYNLGGDGVDADSSRMLELYQKAADQGLHAAQCALAKCYLYGRGVPLDWAKATSIMTAAAEGYPAAMMGYNKLVPDTRKAMEYAIRAVYEKEIDAWDIFLRLLSCHYEEDKKGPARVVPSLFSISCDYIFQREIVGKCHMRTQLMQRNSSAVSRTKPTVERIESAGRRVLQRERLRRSRLLNVLPVDMQDKLRSDRSLCFSPWCSREFYGGGRVLRRFVQRRPTDHQREYEEGALLKCTLVGLPFSSPVFGRDDVVLSFCSMDCATFANQPTDDEHTLA</sequence>
<protein>
    <submittedName>
        <fullName evidence="2">Sel1 repeatcontaining protein</fullName>
    </submittedName>
</protein>
<accession>L8HKK6</accession>
<dbReference type="SMART" id="SM00671">
    <property type="entry name" value="SEL1"/>
    <property type="match status" value="4"/>
</dbReference>
<feature type="compositionally biased region" description="Basic and acidic residues" evidence="1">
    <location>
        <begin position="11"/>
        <end position="25"/>
    </location>
</feature>
<proteinExistence type="predicted"/>
<keyword evidence="3" id="KW-1185">Reference proteome</keyword>
<dbReference type="PANTHER" id="PTHR45011:SF1">
    <property type="entry name" value="DAP3-BINDING CELL DEATH ENHANCER 1"/>
    <property type="match status" value="1"/>
</dbReference>
<dbReference type="RefSeq" id="XP_004356831.1">
    <property type="nucleotide sequence ID" value="XM_004356778.1"/>
</dbReference>
<dbReference type="AlphaFoldDB" id="L8HKK6"/>
<reference evidence="2 3" key="1">
    <citation type="journal article" date="2013" name="Genome Biol.">
        <title>Genome of Acanthamoeba castellanii highlights extensive lateral gene transfer and early evolution of tyrosine kinase signaling.</title>
        <authorList>
            <person name="Clarke M."/>
            <person name="Lohan A.J."/>
            <person name="Liu B."/>
            <person name="Lagkouvardos I."/>
            <person name="Roy S."/>
            <person name="Zafar N."/>
            <person name="Bertelli C."/>
            <person name="Schilde C."/>
            <person name="Kianianmomeni A."/>
            <person name="Burglin T.R."/>
            <person name="Frech C."/>
            <person name="Turcotte B."/>
            <person name="Kopec K.O."/>
            <person name="Synnott J.M."/>
            <person name="Choo C."/>
            <person name="Paponov I."/>
            <person name="Finkler A."/>
            <person name="Soon Heng Tan C."/>
            <person name="Hutchins A.P."/>
            <person name="Weinmeier T."/>
            <person name="Rattei T."/>
            <person name="Chu J.S."/>
            <person name="Gimenez G."/>
            <person name="Irimia M."/>
            <person name="Rigden D.J."/>
            <person name="Fitzpatrick D.A."/>
            <person name="Lorenzo-Morales J."/>
            <person name="Bateman A."/>
            <person name="Chiu C.H."/>
            <person name="Tang P."/>
            <person name="Hegemann P."/>
            <person name="Fromm H."/>
            <person name="Raoult D."/>
            <person name="Greub G."/>
            <person name="Miranda-Saavedra D."/>
            <person name="Chen N."/>
            <person name="Nash P."/>
            <person name="Ginger M.L."/>
            <person name="Horn M."/>
            <person name="Schaap P."/>
            <person name="Caler L."/>
            <person name="Loftus B."/>
        </authorList>
    </citation>
    <scope>NUCLEOTIDE SEQUENCE [LARGE SCALE GENOMIC DNA]</scope>
    <source>
        <strain evidence="2 3">Neff</strain>
    </source>
</reference>
<organism evidence="2 3">
    <name type="scientific">Acanthamoeba castellanii (strain ATCC 30010 / Neff)</name>
    <dbReference type="NCBI Taxonomy" id="1257118"/>
    <lineage>
        <taxon>Eukaryota</taxon>
        <taxon>Amoebozoa</taxon>
        <taxon>Discosea</taxon>
        <taxon>Longamoebia</taxon>
        <taxon>Centramoebida</taxon>
        <taxon>Acanthamoebidae</taxon>
        <taxon>Acanthamoeba</taxon>
    </lineage>
</organism>
<evidence type="ECO:0000313" key="3">
    <source>
        <dbReference type="Proteomes" id="UP000011083"/>
    </source>
</evidence>
<feature type="region of interest" description="Disordered" evidence="1">
    <location>
        <begin position="1"/>
        <end position="25"/>
    </location>
</feature>
<dbReference type="Proteomes" id="UP000011083">
    <property type="component" value="Unassembled WGS sequence"/>
</dbReference>
<dbReference type="InterPro" id="IPR052748">
    <property type="entry name" value="ISR_Activator"/>
</dbReference>
<evidence type="ECO:0000256" key="1">
    <source>
        <dbReference type="SAM" id="MobiDB-lite"/>
    </source>
</evidence>
<gene>
    <name evidence="2" type="ORF">ACA1_176090</name>
</gene>
<name>L8HKK6_ACACF</name>
<dbReference type="GeneID" id="14925966"/>
<dbReference type="InterPro" id="IPR011990">
    <property type="entry name" value="TPR-like_helical_dom_sf"/>
</dbReference>
<dbReference type="VEuPathDB" id="AmoebaDB:ACA1_176090"/>
<dbReference type="Pfam" id="PF08238">
    <property type="entry name" value="Sel1"/>
    <property type="match status" value="4"/>
</dbReference>